<feature type="compositionally biased region" description="Basic and acidic residues" evidence="1">
    <location>
        <begin position="680"/>
        <end position="701"/>
    </location>
</feature>
<evidence type="ECO:0000256" key="1">
    <source>
        <dbReference type="SAM" id="MobiDB-lite"/>
    </source>
</evidence>
<organism evidence="2 3">
    <name type="scientific">Bugula neritina</name>
    <name type="common">Brown bryozoan</name>
    <name type="synonym">Sertularia neritina</name>
    <dbReference type="NCBI Taxonomy" id="10212"/>
    <lineage>
        <taxon>Eukaryota</taxon>
        <taxon>Metazoa</taxon>
        <taxon>Spiralia</taxon>
        <taxon>Lophotrochozoa</taxon>
        <taxon>Bryozoa</taxon>
        <taxon>Gymnolaemata</taxon>
        <taxon>Cheilostomatida</taxon>
        <taxon>Flustrina</taxon>
        <taxon>Buguloidea</taxon>
        <taxon>Bugulidae</taxon>
        <taxon>Bugula</taxon>
    </lineage>
</organism>
<feature type="region of interest" description="Disordered" evidence="1">
    <location>
        <begin position="743"/>
        <end position="767"/>
    </location>
</feature>
<dbReference type="EMBL" id="VXIV02002779">
    <property type="protein sequence ID" value="KAF6022962.1"/>
    <property type="molecule type" value="Genomic_DNA"/>
</dbReference>
<keyword evidence="3" id="KW-1185">Reference proteome</keyword>
<feature type="compositionally biased region" description="Basic residues" evidence="1">
    <location>
        <begin position="560"/>
        <end position="569"/>
    </location>
</feature>
<evidence type="ECO:0000313" key="2">
    <source>
        <dbReference type="EMBL" id="KAF6022962.1"/>
    </source>
</evidence>
<dbReference type="AlphaFoldDB" id="A0A7J7J9Q5"/>
<feature type="compositionally biased region" description="Low complexity" evidence="1">
    <location>
        <begin position="359"/>
        <end position="369"/>
    </location>
</feature>
<feature type="compositionally biased region" description="Basic and acidic residues" evidence="1">
    <location>
        <begin position="744"/>
        <end position="767"/>
    </location>
</feature>
<evidence type="ECO:0000313" key="3">
    <source>
        <dbReference type="Proteomes" id="UP000593567"/>
    </source>
</evidence>
<feature type="compositionally biased region" description="Acidic residues" evidence="1">
    <location>
        <begin position="652"/>
        <end position="664"/>
    </location>
</feature>
<feature type="compositionally biased region" description="Acidic residues" evidence="1">
    <location>
        <begin position="718"/>
        <end position="729"/>
    </location>
</feature>
<feature type="compositionally biased region" description="Basic residues" evidence="1">
    <location>
        <begin position="605"/>
        <end position="628"/>
    </location>
</feature>
<feature type="region of interest" description="Disordered" evidence="1">
    <location>
        <begin position="357"/>
        <end position="633"/>
    </location>
</feature>
<sequence length="767" mass="86998">MGELLVELTKELYEREVQLQAIQEAREGAETPPVRAVKTYIRTKSGKIIERVVFLSAEDYEKFTKGGGKASDILKKYLTKEEAGNLESWDKEEVKMIKTYVRTKSGRLKEKMVYVSKSDYDKIKAGNMNTEEVMKVLNKYVKPEDGEKIDGWGEAEVRQIKTMVRTKSGRMIEKTILVSKEEYEELQRITQAGGDPTTILQKYMGRDEKVESWQKVKKSHKPGEKPPPPKPMKVLKTMIRTKSGRMVEKTIMMTEEEYAEFEKAGGDKEALKKFMKLEKGEVLESWEKASTVYADEDSDADEIIQNTAVGKRLVGDDGVVYEVVIDEKTGKKYKKKLGKASDFEDLEDLLAGGDGGEYYGSDNNRAAGGKNRKKKGKGKKGGAAGDGSDSDVLVDEHGNILPSKSQVKKYKAMKAGLRNPGSDSEYSYRSVYSAGGTKKVLRKRKRGDGTYSAEKEYNEDEDEEGKARRRQRRRERKHGADSAHSYYSVVSAGGTRRVRRKKRNADGTYGADEEYHSDDSLIMRKADKKHKAKERAKKGKKVHGSDSEYSYHSDVSAGGTRRRVRKKRIRDADGKVIGHGAVEMYHSEDSDSMESFIDSNGNRVVRAKPSKGGGRRKGKDGKERKKLGKTRDHFKGGFSNILFMCCYSDNSTDTEDEPDLENMTEQEREEYLAKKAQRKAAREQRRRDKYGDKYDEIMAKHEKNKKQLRKERALAEGMEWDSDEYEADPEGFKQKYKSMVTYDKGSERGLTKKGKADNRSLGPGHDE</sequence>
<feature type="compositionally biased region" description="Basic residues" evidence="1">
    <location>
        <begin position="370"/>
        <end position="380"/>
    </location>
</feature>
<reference evidence="2" key="1">
    <citation type="submission" date="2020-06" db="EMBL/GenBank/DDBJ databases">
        <title>Draft genome of Bugula neritina, a colonial animal packing powerful symbionts and potential medicines.</title>
        <authorList>
            <person name="Rayko M."/>
        </authorList>
    </citation>
    <scope>NUCLEOTIDE SEQUENCE [LARGE SCALE GENOMIC DNA]</scope>
    <source>
        <strain evidence="2">Kwan_BN1</strain>
    </source>
</reference>
<protein>
    <submittedName>
        <fullName evidence="2">Uncharacterized protein</fullName>
    </submittedName>
</protein>
<gene>
    <name evidence="2" type="ORF">EB796_018718</name>
</gene>
<name>A0A7J7J9Q5_BUGNE</name>
<comment type="caution">
    <text evidence="2">The sequence shown here is derived from an EMBL/GenBank/DDBJ whole genome shotgun (WGS) entry which is preliminary data.</text>
</comment>
<feature type="compositionally biased region" description="Basic residues" evidence="1">
    <location>
        <begin position="526"/>
        <end position="542"/>
    </location>
</feature>
<feature type="region of interest" description="Disordered" evidence="1">
    <location>
        <begin position="651"/>
        <end position="711"/>
    </location>
</feature>
<dbReference type="Proteomes" id="UP000593567">
    <property type="component" value="Unassembled WGS sequence"/>
</dbReference>
<accession>A0A7J7J9Q5</accession>
<feature type="compositionally biased region" description="Basic residues" evidence="1">
    <location>
        <begin position="467"/>
        <end position="477"/>
    </location>
</feature>
<dbReference type="OrthoDB" id="2121618at2759"/>
<feature type="compositionally biased region" description="Basic and acidic residues" evidence="1">
    <location>
        <begin position="513"/>
        <end position="525"/>
    </location>
</feature>
<proteinExistence type="predicted"/>
<feature type="region of interest" description="Disordered" evidence="1">
    <location>
        <begin position="716"/>
        <end position="735"/>
    </location>
</feature>